<dbReference type="EMBL" id="MU004411">
    <property type="protein sequence ID" value="KAF2652034.1"/>
    <property type="molecule type" value="Genomic_DNA"/>
</dbReference>
<feature type="region of interest" description="Disordered" evidence="1">
    <location>
        <begin position="28"/>
        <end position="60"/>
    </location>
</feature>
<proteinExistence type="predicted"/>
<protein>
    <submittedName>
        <fullName evidence="2">Uncharacterized protein</fullName>
    </submittedName>
</protein>
<sequence>MHYTLHTTLPTTPSILLTSSTCTTICTQPQQHRKHGPFSSPTPGPTTTHKLPTHHFPATATPVPTHAVQIPFISPSVVDIYPRLKGKSRAVCASENRRE</sequence>
<dbReference type="AlphaFoldDB" id="A0A6A6T0G6"/>
<organism evidence="2 3">
    <name type="scientific">Lophiostoma macrostomum CBS 122681</name>
    <dbReference type="NCBI Taxonomy" id="1314788"/>
    <lineage>
        <taxon>Eukaryota</taxon>
        <taxon>Fungi</taxon>
        <taxon>Dikarya</taxon>
        <taxon>Ascomycota</taxon>
        <taxon>Pezizomycotina</taxon>
        <taxon>Dothideomycetes</taxon>
        <taxon>Pleosporomycetidae</taxon>
        <taxon>Pleosporales</taxon>
        <taxon>Lophiostomataceae</taxon>
        <taxon>Lophiostoma</taxon>
    </lineage>
</organism>
<feature type="compositionally biased region" description="Low complexity" evidence="1">
    <location>
        <begin position="37"/>
        <end position="48"/>
    </location>
</feature>
<gene>
    <name evidence="2" type="ORF">K491DRAFT_695947</name>
</gene>
<keyword evidence="3" id="KW-1185">Reference proteome</keyword>
<evidence type="ECO:0000256" key="1">
    <source>
        <dbReference type="SAM" id="MobiDB-lite"/>
    </source>
</evidence>
<evidence type="ECO:0000313" key="3">
    <source>
        <dbReference type="Proteomes" id="UP000799324"/>
    </source>
</evidence>
<accession>A0A6A6T0G6</accession>
<evidence type="ECO:0000313" key="2">
    <source>
        <dbReference type="EMBL" id="KAF2652034.1"/>
    </source>
</evidence>
<name>A0A6A6T0G6_9PLEO</name>
<dbReference type="Proteomes" id="UP000799324">
    <property type="component" value="Unassembled WGS sequence"/>
</dbReference>
<reference evidence="2" key="1">
    <citation type="journal article" date="2020" name="Stud. Mycol.">
        <title>101 Dothideomycetes genomes: a test case for predicting lifestyles and emergence of pathogens.</title>
        <authorList>
            <person name="Haridas S."/>
            <person name="Albert R."/>
            <person name="Binder M."/>
            <person name="Bloem J."/>
            <person name="Labutti K."/>
            <person name="Salamov A."/>
            <person name="Andreopoulos B."/>
            <person name="Baker S."/>
            <person name="Barry K."/>
            <person name="Bills G."/>
            <person name="Bluhm B."/>
            <person name="Cannon C."/>
            <person name="Castanera R."/>
            <person name="Culley D."/>
            <person name="Daum C."/>
            <person name="Ezra D."/>
            <person name="Gonzalez J."/>
            <person name="Henrissat B."/>
            <person name="Kuo A."/>
            <person name="Liang C."/>
            <person name="Lipzen A."/>
            <person name="Lutzoni F."/>
            <person name="Magnuson J."/>
            <person name="Mondo S."/>
            <person name="Nolan M."/>
            <person name="Ohm R."/>
            <person name="Pangilinan J."/>
            <person name="Park H.-J."/>
            <person name="Ramirez L."/>
            <person name="Alfaro M."/>
            <person name="Sun H."/>
            <person name="Tritt A."/>
            <person name="Yoshinaga Y."/>
            <person name="Zwiers L.-H."/>
            <person name="Turgeon B."/>
            <person name="Goodwin S."/>
            <person name="Spatafora J."/>
            <person name="Crous P."/>
            <person name="Grigoriev I."/>
        </authorList>
    </citation>
    <scope>NUCLEOTIDE SEQUENCE</scope>
    <source>
        <strain evidence="2">CBS 122681</strain>
    </source>
</reference>